<keyword evidence="1" id="KW-0812">Transmembrane</keyword>
<feature type="transmembrane region" description="Helical" evidence="1">
    <location>
        <begin position="60"/>
        <end position="81"/>
    </location>
</feature>
<sequence>MLVFLLFGVPRGQIWFTEAGSMTMYAYLLHAPFAQWPGAALSYLSRLDWHLFALPAAFEYAGFMVLACLMNLYFVGLVYVLTTRPVRSVFGVLIEPTWILRLLDHLSAPPQKEVE</sequence>
<accession>A0A812XNA7</accession>
<evidence type="ECO:0000313" key="3">
    <source>
        <dbReference type="Proteomes" id="UP000649617"/>
    </source>
</evidence>
<name>A0A812XNA7_SYMPI</name>
<gene>
    <name evidence="2" type="ORF">SPIL2461_LOCUS21099</name>
</gene>
<dbReference type="AlphaFoldDB" id="A0A812XNA7"/>
<organism evidence="2 3">
    <name type="scientific">Symbiodinium pilosum</name>
    <name type="common">Dinoflagellate</name>
    <dbReference type="NCBI Taxonomy" id="2952"/>
    <lineage>
        <taxon>Eukaryota</taxon>
        <taxon>Sar</taxon>
        <taxon>Alveolata</taxon>
        <taxon>Dinophyceae</taxon>
        <taxon>Suessiales</taxon>
        <taxon>Symbiodiniaceae</taxon>
        <taxon>Symbiodinium</taxon>
    </lineage>
</organism>
<keyword evidence="1" id="KW-0472">Membrane</keyword>
<reference evidence="2" key="1">
    <citation type="submission" date="2021-02" db="EMBL/GenBank/DDBJ databases">
        <authorList>
            <person name="Dougan E. K."/>
            <person name="Rhodes N."/>
            <person name="Thang M."/>
            <person name="Chan C."/>
        </authorList>
    </citation>
    <scope>NUCLEOTIDE SEQUENCE</scope>
</reference>
<dbReference type="Proteomes" id="UP000649617">
    <property type="component" value="Unassembled WGS sequence"/>
</dbReference>
<evidence type="ECO:0000256" key="1">
    <source>
        <dbReference type="SAM" id="Phobius"/>
    </source>
</evidence>
<keyword evidence="3" id="KW-1185">Reference proteome</keyword>
<dbReference type="OrthoDB" id="10446889at2759"/>
<dbReference type="EMBL" id="CAJNIZ010045926">
    <property type="protein sequence ID" value="CAE7734101.1"/>
    <property type="molecule type" value="Genomic_DNA"/>
</dbReference>
<proteinExistence type="predicted"/>
<comment type="caution">
    <text evidence="2">The sequence shown here is derived from an EMBL/GenBank/DDBJ whole genome shotgun (WGS) entry which is preliminary data.</text>
</comment>
<keyword evidence="1" id="KW-1133">Transmembrane helix</keyword>
<evidence type="ECO:0000313" key="2">
    <source>
        <dbReference type="EMBL" id="CAE7734101.1"/>
    </source>
</evidence>
<protein>
    <submittedName>
        <fullName evidence="2">Uncharacterized protein</fullName>
    </submittedName>
</protein>